<evidence type="ECO:0000256" key="4">
    <source>
        <dbReference type="RuleBase" id="RU000363"/>
    </source>
</evidence>
<dbReference type="EMBL" id="GL377974">
    <property type="protein sequence ID" value="EFJ04318.1"/>
    <property type="molecule type" value="Genomic_DNA"/>
</dbReference>
<dbReference type="PANTHER" id="PTHR43490">
    <property type="entry name" value="(+)-NEOMENTHOL DEHYDROGENASE"/>
    <property type="match status" value="1"/>
</dbReference>
<name>D8TG98_SELML</name>
<proteinExistence type="inferred from homology"/>
<comment type="similarity">
    <text evidence="1 4">Belongs to the short-chain dehydrogenases/reductases (SDR) family.</text>
</comment>
<reference evidence="5 6" key="1">
    <citation type="journal article" date="2011" name="Science">
        <title>The Selaginella genome identifies genetic changes associated with the evolution of vascular plants.</title>
        <authorList>
            <person name="Banks J.A."/>
            <person name="Nishiyama T."/>
            <person name="Hasebe M."/>
            <person name="Bowman J.L."/>
            <person name="Gribskov M."/>
            <person name="dePamphilis C."/>
            <person name="Albert V.A."/>
            <person name="Aono N."/>
            <person name="Aoyama T."/>
            <person name="Ambrose B.A."/>
            <person name="Ashton N.W."/>
            <person name="Axtell M.J."/>
            <person name="Barker E."/>
            <person name="Barker M.S."/>
            <person name="Bennetzen J.L."/>
            <person name="Bonawitz N.D."/>
            <person name="Chapple C."/>
            <person name="Cheng C."/>
            <person name="Correa L.G."/>
            <person name="Dacre M."/>
            <person name="DeBarry J."/>
            <person name="Dreyer I."/>
            <person name="Elias M."/>
            <person name="Engstrom E.M."/>
            <person name="Estelle M."/>
            <person name="Feng L."/>
            <person name="Finet C."/>
            <person name="Floyd S.K."/>
            <person name="Frommer W.B."/>
            <person name="Fujita T."/>
            <person name="Gramzow L."/>
            <person name="Gutensohn M."/>
            <person name="Harholt J."/>
            <person name="Hattori M."/>
            <person name="Heyl A."/>
            <person name="Hirai T."/>
            <person name="Hiwatashi Y."/>
            <person name="Ishikawa M."/>
            <person name="Iwata M."/>
            <person name="Karol K.G."/>
            <person name="Koehler B."/>
            <person name="Kolukisaoglu U."/>
            <person name="Kubo M."/>
            <person name="Kurata T."/>
            <person name="Lalonde S."/>
            <person name="Li K."/>
            <person name="Li Y."/>
            <person name="Litt A."/>
            <person name="Lyons E."/>
            <person name="Manning G."/>
            <person name="Maruyama T."/>
            <person name="Michael T.P."/>
            <person name="Mikami K."/>
            <person name="Miyazaki S."/>
            <person name="Morinaga S."/>
            <person name="Murata T."/>
            <person name="Mueller-Roeber B."/>
            <person name="Nelson D.R."/>
            <person name="Obara M."/>
            <person name="Oguri Y."/>
            <person name="Olmstead R.G."/>
            <person name="Onodera N."/>
            <person name="Petersen B.L."/>
            <person name="Pils B."/>
            <person name="Prigge M."/>
            <person name="Rensing S.A."/>
            <person name="Riano-Pachon D.M."/>
            <person name="Roberts A.W."/>
            <person name="Sato Y."/>
            <person name="Scheller H.V."/>
            <person name="Schulz B."/>
            <person name="Schulz C."/>
            <person name="Shakirov E.V."/>
            <person name="Shibagaki N."/>
            <person name="Shinohara N."/>
            <person name="Shippen D.E."/>
            <person name="Soerensen I."/>
            <person name="Sotooka R."/>
            <person name="Sugimoto N."/>
            <person name="Sugita M."/>
            <person name="Sumikawa N."/>
            <person name="Tanurdzic M."/>
            <person name="Theissen G."/>
            <person name="Ulvskov P."/>
            <person name="Wakazuki S."/>
            <person name="Weng J.K."/>
            <person name="Willats W.W."/>
            <person name="Wipf D."/>
            <person name="Wolf P.G."/>
            <person name="Yang L."/>
            <person name="Zimmer A.D."/>
            <person name="Zhu Q."/>
            <person name="Mitros T."/>
            <person name="Hellsten U."/>
            <person name="Loque D."/>
            <person name="Otillar R."/>
            <person name="Salamov A."/>
            <person name="Schmutz J."/>
            <person name="Shapiro H."/>
            <person name="Lindquist E."/>
            <person name="Lucas S."/>
            <person name="Rokhsar D."/>
            <person name="Grigoriev I.V."/>
        </authorList>
    </citation>
    <scope>NUCLEOTIDE SEQUENCE [LARGE SCALE GENOMIC DNA]</scope>
</reference>
<dbReference type="Gramene" id="EFJ04318">
    <property type="protein sequence ID" value="EFJ04318"/>
    <property type="gene ID" value="SELMODRAFT_138880"/>
</dbReference>
<keyword evidence="3" id="KW-0560">Oxidoreductase</keyword>
<keyword evidence="6" id="KW-1185">Reference proteome</keyword>
<dbReference type="InterPro" id="IPR002347">
    <property type="entry name" value="SDR_fam"/>
</dbReference>
<dbReference type="HOGENOM" id="CLU_010194_9_0_1"/>
<evidence type="ECO:0000256" key="3">
    <source>
        <dbReference type="ARBA" id="ARBA00023002"/>
    </source>
</evidence>
<dbReference type="KEGG" id="smo:SELMODRAFT_138880"/>
<dbReference type="Pfam" id="PF00106">
    <property type="entry name" value="adh_short"/>
    <property type="match status" value="1"/>
</dbReference>
<dbReference type="PRINTS" id="PR00080">
    <property type="entry name" value="SDRFAMILY"/>
</dbReference>
<dbReference type="OMA" id="NHGSENN"/>
<dbReference type="SUPFAM" id="SSF51735">
    <property type="entry name" value="NAD(P)-binding Rossmann-fold domains"/>
    <property type="match status" value="1"/>
</dbReference>
<protein>
    <submittedName>
        <fullName evidence="5">Uncharacterized protein</fullName>
    </submittedName>
</protein>
<dbReference type="InParanoid" id="D8TG98"/>
<evidence type="ECO:0000256" key="2">
    <source>
        <dbReference type="ARBA" id="ARBA00022857"/>
    </source>
</evidence>
<dbReference type="Proteomes" id="UP000001514">
    <property type="component" value="Unassembled WGS sequence"/>
</dbReference>
<gene>
    <name evidence="5" type="ORF">SELMODRAFT_138880</name>
</gene>
<dbReference type="InterPro" id="IPR036291">
    <property type="entry name" value="NAD(P)-bd_dom_sf"/>
</dbReference>
<keyword evidence="2" id="KW-0521">NADP</keyword>
<dbReference type="GO" id="GO:0016491">
    <property type="term" value="F:oxidoreductase activity"/>
    <property type="evidence" value="ECO:0007669"/>
    <property type="project" value="UniProtKB-KW"/>
</dbReference>
<accession>D8TG98</accession>
<sequence>MWWSKDTIALVTGANKGIGLQLARELARRGLTTILTSRDESSGRKAIESLLEEGIDRERLVYHQLDITSPDSVDALADWVSRSYGRIEILINNAGVNSIGVPDLEQAKYVVETNYYGTKRVIEAMVPLLKPGARIVNVSSKVGDFSVSSSRISMRNLGDSYDFSTALEDIATLTPSSIDEMIQEFFRAVEAKEIKARGWPCMGEEIPLAPPEILAGYSLSKIALNAYARIIAEKLAREKEIFFNSMCPGSTSTAMSGFKGHSVEIGADTAVWIALLPPGTPEEPLPHGRFFMDRKDVGFSQMPVFYDGQFYKTLGDLPKSK</sequence>
<evidence type="ECO:0000313" key="6">
    <source>
        <dbReference type="Proteomes" id="UP000001514"/>
    </source>
</evidence>
<dbReference type="STRING" id="88036.D8TG98"/>
<dbReference type="AlphaFoldDB" id="D8TG98"/>
<evidence type="ECO:0000256" key="1">
    <source>
        <dbReference type="ARBA" id="ARBA00006484"/>
    </source>
</evidence>
<dbReference type="Gene3D" id="3.40.50.720">
    <property type="entry name" value="NAD(P)-binding Rossmann-like Domain"/>
    <property type="match status" value="1"/>
</dbReference>
<dbReference type="eggNOG" id="KOG1208">
    <property type="taxonomic scope" value="Eukaryota"/>
</dbReference>
<organism evidence="6">
    <name type="scientific">Selaginella moellendorffii</name>
    <name type="common">Spikemoss</name>
    <dbReference type="NCBI Taxonomy" id="88036"/>
    <lineage>
        <taxon>Eukaryota</taxon>
        <taxon>Viridiplantae</taxon>
        <taxon>Streptophyta</taxon>
        <taxon>Embryophyta</taxon>
        <taxon>Tracheophyta</taxon>
        <taxon>Lycopodiopsida</taxon>
        <taxon>Selaginellales</taxon>
        <taxon>Selaginellaceae</taxon>
        <taxon>Selaginella</taxon>
    </lineage>
</organism>
<dbReference type="PANTHER" id="PTHR43490:SF99">
    <property type="entry name" value="SHORT-CHAIN DEHYDROGENASE_REDUCTASE"/>
    <property type="match status" value="1"/>
</dbReference>
<evidence type="ECO:0000313" key="5">
    <source>
        <dbReference type="EMBL" id="EFJ04318.1"/>
    </source>
</evidence>
<dbReference type="PRINTS" id="PR00081">
    <property type="entry name" value="GDHRDH"/>
</dbReference>